<keyword evidence="3" id="KW-1185">Reference proteome</keyword>
<proteinExistence type="predicted"/>
<organism evidence="2 3">
    <name type="scientific">Quercus rubra</name>
    <name type="common">Northern red oak</name>
    <name type="synonym">Quercus borealis</name>
    <dbReference type="NCBI Taxonomy" id="3512"/>
    <lineage>
        <taxon>Eukaryota</taxon>
        <taxon>Viridiplantae</taxon>
        <taxon>Streptophyta</taxon>
        <taxon>Embryophyta</taxon>
        <taxon>Tracheophyta</taxon>
        <taxon>Spermatophyta</taxon>
        <taxon>Magnoliopsida</taxon>
        <taxon>eudicotyledons</taxon>
        <taxon>Gunneridae</taxon>
        <taxon>Pentapetalae</taxon>
        <taxon>rosids</taxon>
        <taxon>fabids</taxon>
        <taxon>Fagales</taxon>
        <taxon>Fagaceae</taxon>
        <taxon>Quercus</taxon>
    </lineage>
</organism>
<gene>
    <name evidence="2" type="ORF">RGQ29_023113</name>
</gene>
<evidence type="ECO:0000313" key="3">
    <source>
        <dbReference type="Proteomes" id="UP001324115"/>
    </source>
</evidence>
<dbReference type="PANTHER" id="PTHR38382">
    <property type="entry name" value="RNA-BINDING PROTEIN"/>
    <property type="match status" value="1"/>
</dbReference>
<dbReference type="AlphaFoldDB" id="A0AAN7F6L5"/>
<feature type="compositionally biased region" description="Basic and acidic residues" evidence="1">
    <location>
        <begin position="178"/>
        <end position="190"/>
    </location>
</feature>
<name>A0AAN7F6L5_QUERU</name>
<dbReference type="PANTHER" id="PTHR38382:SF1">
    <property type="entry name" value="RNA-BINDING PROTEIN"/>
    <property type="match status" value="1"/>
</dbReference>
<protein>
    <submittedName>
        <fullName evidence="2">Uncharacterized protein</fullName>
    </submittedName>
</protein>
<dbReference type="EMBL" id="JAXUIC010000006">
    <property type="protein sequence ID" value="KAK4585770.1"/>
    <property type="molecule type" value="Genomic_DNA"/>
</dbReference>
<dbReference type="Proteomes" id="UP001324115">
    <property type="component" value="Unassembled WGS sequence"/>
</dbReference>
<reference evidence="2 3" key="1">
    <citation type="journal article" date="2023" name="G3 (Bethesda)">
        <title>A haplotype-resolved chromosome-scale genome for Quercus rubra L. provides insights into the genetics of adaptive traits for red oak species.</title>
        <authorList>
            <person name="Kapoor B."/>
            <person name="Jenkins J."/>
            <person name="Schmutz J."/>
            <person name="Zhebentyayeva T."/>
            <person name="Kuelheim C."/>
            <person name="Coggeshall M."/>
            <person name="Heim C."/>
            <person name="Lasky J.R."/>
            <person name="Leites L."/>
            <person name="Islam-Faridi N."/>
            <person name="Romero-Severson J."/>
            <person name="DeLeo V.L."/>
            <person name="Lucas S.M."/>
            <person name="Lazic D."/>
            <person name="Gailing O."/>
            <person name="Carlson J."/>
            <person name="Staton M."/>
        </authorList>
    </citation>
    <scope>NUCLEOTIDE SEQUENCE [LARGE SCALE GENOMIC DNA]</scope>
    <source>
        <strain evidence="2">Pseudo-F2</strain>
    </source>
</reference>
<sequence length="241" mass="26174">MKPKDACSSSIIIRALGQRSIASSFLSRSSNSSNDFKEGVQNKASKKGSHVSLADFLDRKLHATSVPPRTVQGKSRPFSSLLGPSPRESSGSIDGHNGANKGGEAESNCATDKVFFEQFKHTGEDTGNCGGSCSVGEVESCDIDEAQESRKRKNPFQGAGVDERYVARKHLLVLGGDPKPKEKGKDEKYNSKKKQRPLYNHYANGCGWWDCNMEGVDNEEVGFSEVWEGVGSTTLGGIEWH</sequence>
<comment type="caution">
    <text evidence="2">The sequence shown here is derived from an EMBL/GenBank/DDBJ whole genome shotgun (WGS) entry which is preliminary data.</text>
</comment>
<feature type="region of interest" description="Disordered" evidence="1">
    <location>
        <begin position="173"/>
        <end position="192"/>
    </location>
</feature>
<evidence type="ECO:0000256" key="1">
    <source>
        <dbReference type="SAM" id="MobiDB-lite"/>
    </source>
</evidence>
<feature type="region of interest" description="Disordered" evidence="1">
    <location>
        <begin position="26"/>
        <end position="106"/>
    </location>
</feature>
<accession>A0AAN7F6L5</accession>
<evidence type="ECO:0000313" key="2">
    <source>
        <dbReference type="EMBL" id="KAK4585770.1"/>
    </source>
</evidence>